<dbReference type="InterPro" id="IPR000477">
    <property type="entry name" value="RT_dom"/>
</dbReference>
<dbReference type="InterPro" id="IPR035979">
    <property type="entry name" value="RBD_domain_sf"/>
</dbReference>
<sequence>MGIFRTREDNVGKISTSVYVTNFPESISSKELFNACKQYGHVVDSFIPTKRSRTGRSRLQANVARFNREPMTSQKKEVQRDVGNKGFATAKLNTGNGNKNYAQPTSSYRSYTNVVKGQEQAGVKNEGEQPVLVLDEDCLADIDVSNYLLGRVKQFASLANLKMALSNEGFSDIIIKYMGEFWVMLEFTNDKSLKLLRDNVSANSWFSQVRKAHLDFVTEGRIAWVEIEDDTDDACYHSKRLCILTKKFSSIVEDFKIIFRGKIYGLRATETPCWVPDFMNDEEEDVNSVEAINEEDINKKVNEFIINSDEEEIPETVFGDRGSEEKKEEEESVKKSNNVSEDPFNIYSILNKDSNKDTSVNESEGSLDHPPGFTPKDAFDDGRSNKKDELGCNDDKVNVGNVEEEFQMPSGVEYAGQCKEGEADSACSGHFKKSKGTKTGGSILSLLDDVVKIGQVMGYKMEGCVSNMAEIIQSQGAAEVGNSGGILCVWDPNAFCKSSVTISDSFVMVRGVWQQNITNLLIIAVYAPHDNNEKIVLWEYLSSMIGRWNGEVVIMGDFNEVRYKSDRSGSIFHAQGAIAFNSFIASSGLVEVALGGCSFMWCHKSTTKMSKLDIFLVSESLFNSCPNLSAMSLERIFEDQQIDLEGEVTKDEIKRAVWDCGIDKAPGPDGYTFGFYKKFWYLIGNDVYEAIIYFFTFGVIPKGCNSSFIALILKVPDANLVKDFWPISLIGSLYKIIAKILANKLVSVLGDIVSEVQSAFVADRQILDGPFILNEIMQWCKRKKKQTLVFKVDFEKAYDSVRWDFLDDILGKFGFGEKWRRWIQGCLKSSRGSIIINGSPTDDFQFSKGLKQGDPLSPFLFILVMESLHLSFQKVEEAGLFKGMKIGPSISLSHMFYADDAVFVGKWCESNITTLVHVLDCFHKASGLKINMSKSKFLGVHVTRNRVKEAASRLGCLTLKTPFIYLGMKVGGHMSRLHEWNEVVDRVKKRMSRWKMKTLSIGGRLTLLRSVLGSMTTFHMSIFKVPSKVLCTMESIRSHFFNGIELGGKNVSWISWKKWIWRFLSQDQSLWVWVIKAIHGENGKLDAVNISGPKSCWLDIVSEVKLLAKKCIILRDFMCFKLGNGEKTRFWEDAWNGGDTFRNQFPRLYALESNKYINVAEKMLQPGLGFLFRRNPRGGVEQH</sequence>
<keyword evidence="3" id="KW-0548">Nucleotidyltransferase</keyword>
<dbReference type="InterPro" id="IPR012677">
    <property type="entry name" value="Nucleotide-bd_a/b_plait_sf"/>
</dbReference>
<feature type="domain" description="Reverse transcriptase" evidence="2">
    <location>
        <begin position="693"/>
        <end position="970"/>
    </location>
</feature>
<dbReference type="PANTHER" id="PTHR33116">
    <property type="entry name" value="REVERSE TRANSCRIPTASE ZINC-BINDING DOMAIN-CONTAINING PROTEIN-RELATED-RELATED"/>
    <property type="match status" value="1"/>
</dbReference>
<dbReference type="AlphaFoldDB" id="A0A699HBY9"/>
<dbReference type="Pfam" id="PF00078">
    <property type="entry name" value="RVT_1"/>
    <property type="match status" value="1"/>
</dbReference>
<feature type="region of interest" description="Disordered" evidence="1">
    <location>
        <begin position="352"/>
        <end position="392"/>
    </location>
</feature>
<dbReference type="Pfam" id="PF00076">
    <property type="entry name" value="RRM_1"/>
    <property type="match status" value="1"/>
</dbReference>
<evidence type="ECO:0000256" key="1">
    <source>
        <dbReference type="SAM" id="MobiDB-lite"/>
    </source>
</evidence>
<dbReference type="SUPFAM" id="SSF54928">
    <property type="entry name" value="RNA-binding domain, RBD"/>
    <property type="match status" value="1"/>
</dbReference>
<dbReference type="SUPFAM" id="SSF56672">
    <property type="entry name" value="DNA/RNA polymerases"/>
    <property type="match status" value="1"/>
</dbReference>
<dbReference type="Gene3D" id="3.30.70.330">
    <property type="match status" value="1"/>
</dbReference>
<dbReference type="InterPro" id="IPR043502">
    <property type="entry name" value="DNA/RNA_pol_sf"/>
</dbReference>
<evidence type="ECO:0000313" key="3">
    <source>
        <dbReference type="EMBL" id="GEX99612.1"/>
    </source>
</evidence>
<dbReference type="CDD" id="cd01650">
    <property type="entry name" value="RT_nLTR_like"/>
    <property type="match status" value="1"/>
</dbReference>
<protein>
    <submittedName>
        <fullName evidence="3">RNA-directed DNA polymerase, eukaryota</fullName>
    </submittedName>
</protein>
<comment type="caution">
    <text evidence="3">The sequence shown here is derived from an EMBL/GenBank/DDBJ whole genome shotgun (WGS) entry which is preliminary data.</text>
</comment>
<gene>
    <name evidence="3" type="ORF">Tci_371587</name>
</gene>
<dbReference type="PROSITE" id="PS50878">
    <property type="entry name" value="RT_POL"/>
    <property type="match status" value="1"/>
</dbReference>
<dbReference type="Gene3D" id="3.60.10.10">
    <property type="entry name" value="Endonuclease/exonuclease/phosphatase"/>
    <property type="match status" value="1"/>
</dbReference>
<dbReference type="GO" id="GO:0003964">
    <property type="term" value="F:RNA-directed DNA polymerase activity"/>
    <property type="evidence" value="ECO:0007669"/>
    <property type="project" value="UniProtKB-KW"/>
</dbReference>
<dbReference type="InterPro" id="IPR000504">
    <property type="entry name" value="RRM_dom"/>
</dbReference>
<feature type="compositionally biased region" description="Basic and acidic residues" evidence="1">
    <location>
        <begin position="377"/>
        <end position="392"/>
    </location>
</feature>
<keyword evidence="3" id="KW-0695">RNA-directed DNA polymerase</keyword>
<reference evidence="3" key="1">
    <citation type="journal article" date="2019" name="Sci. Rep.">
        <title>Draft genome of Tanacetum cinerariifolium, the natural source of mosquito coil.</title>
        <authorList>
            <person name="Yamashiro T."/>
            <person name="Shiraishi A."/>
            <person name="Satake H."/>
            <person name="Nakayama K."/>
        </authorList>
    </citation>
    <scope>NUCLEOTIDE SEQUENCE</scope>
</reference>
<dbReference type="CDD" id="cd00590">
    <property type="entry name" value="RRM_SF"/>
    <property type="match status" value="1"/>
</dbReference>
<feature type="region of interest" description="Disordered" evidence="1">
    <location>
        <begin position="312"/>
        <end position="338"/>
    </location>
</feature>
<organism evidence="3">
    <name type="scientific">Tanacetum cinerariifolium</name>
    <name type="common">Dalmatian daisy</name>
    <name type="synonym">Chrysanthemum cinerariifolium</name>
    <dbReference type="NCBI Taxonomy" id="118510"/>
    <lineage>
        <taxon>Eukaryota</taxon>
        <taxon>Viridiplantae</taxon>
        <taxon>Streptophyta</taxon>
        <taxon>Embryophyta</taxon>
        <taxon>Tracheophyta</taxon>
        <taxon>Spermatophyta</taxon>
        <taxon>Magnoliopsida</taxon>
        <taxon>eudicotyledons</taxon>
        <taxon>Gunneridae</taxon>
        <taxon>Pentapetalae</taxon>
        <taxon>asterids</taxon>
        <taxon>campanulids</taxon>
        <taxon>Asterales</taxon>
        <taxon>Asteraceae</taxon>
        <taxon>Asteroideae</taxon>
        <taxon>Anthemideae</taxon>
        <taxon>Anthemidinae</taxon>
        <taxon>Tanacetum</taxon>
    </lineage>
</organism>
<keyword evidence="3" id="KW-0808">Transferase</keyword>
<dbReference type="SUPFAM" id="SSF56219">
    <property type="entry name" value="DNase I-like"/>
    <property type="match status" value="1"/>
</dbReference>
<accession>A0A699HBY9</accession>
<name>A0A699HBY9_TANCI</name>
<dbReference type="PANTHER" id="PTHR33116:SF78">
    <property type="entry name" value="OS12G0587133 PROTEIN"/>
    <property type="match status" value="1"/>
</dbReference>
<evidence type="ECO:0000259" key="2">
    <source>
        <dbReference type="PROSITE" id="PS50878"/>
    </source>
</evidence>
<dbReference type="GO" id="GO:0003723">
    <property type="term" value="F:RNA binding"/>
    <property type="evidence" value="ECO:0007669"/>
    <property type="project" value="InterPro"/>
</dbReference>
<dbReference type="InterPro" id="IPR036691">
    <property type="entry name" value="Endo/exonu/phosph_ase_sf"/>
</dbReference>
<proteinExistence type="predicted"/>
<dbReference type="EMBL" id="BKCJ010144313">
    <property type="protein sequence ID" value="GEX99612.1"/>
    <property type="molecule type" value="Genomic_DNA"/>
</dbReference>